<organism evidence="1 2">
    <name type="scientific">Brassica rapa subsp. trilocularis</name>
    <dbReference type="NCBI Taxonomy" id="1813537"/>
    <lineage>
        <taxon>Eukaryota</taxon>
        <taxon>Viridiplantae</taxon>
        <taxon>Streptophyta</taxon>
        <taxon>Embryophyta</taxon>
        <taxon>Tracheophyta</taxon>
        <taxon>Spermatophyta</taxon>
        <taxon>Magnoliopsida</taxon>
        <taxon>eudicotyledons</taxon>
        <taxon>Gunneridae</taxon>
        <taxon>Pentapetalae</taxon>
        <taxon>rosids</taxon>
        <taxon>malvids</taxon>
        <taxon>Brassicales</taxon>
        <taxon>Brassicaceae</taxon>
        <taxon>Brassiceae</taxon>
        <taxon>Brassica</taxon>
    </lineage>
</organism>
<keyword evidence="2" id="KW-1185">Reference proteome</keyword>
<reference evidence="1 2" key="1">
    <citation type="submission" date="2021-03" db="EMBL/GenBank/DDBJ databases">
        <authorList>
            <person name="King G.J."/>
            <person name="Bancroft I."/>
            <person name="Baten A."/>
            <person name="Bloomfield J."/>
            <person name="Borpatragohain P."/>
            <person name="He Z."/>
            <person name="Irish N."/>
            <person name="Irwin J."/>
            <person name="Liu K."/>
            <person name="Mauleon R.P."/>
            <person name="Moore J."/>
            <person name="Morris R."/>
            <person name="Ostergaard L."/>
            <person name="Wang B."/>
            <person name="Wells R."/>
        </authorList>
    </citation>
    <scope>NUCLEOTIDE SEQUENCE [LARGE SCALE GENOMIC DNA]</scope>
    <source>
        <strain evidence="1">R-o-18</strain>
        <tissue evidence="1">Leaf</tissue>
    </source>
</reference>
<sequence>MSYKTTVQEWHDALDVSTSYATEDEVLPILGEFKFCLQYCALFPPSFTLRRYVLCKPVGLREVPRVKDWSVVRKMSLMYNEIQEISSSHECPHLTTLMLIIRSCGIWEIEIGRMSWDIILTRKD</sequence>
<gene>
    <name evidence="1" type="primary">A08p012080.1_BraROA</name>
    <name evidence="1" type="ORF">IGI04_030665</name>
</gene>
<proteinExistence type="predicted"/>
<comment type="caution">
    <text evidence="1">The sequence shown here is derived from an EMBL/GenBank/DDBJ whole genome shotgun (WGS) entry which is preliminary data.</text>
</comment>
<evidence type="ECO:0000313" key="2">
    <source>
        <dbReference type="Proteomes" id="UP000823674"/>
    </source>
</evidence>
<dbReference type="Proteomes" id="UP000823674">
    <property type="component" value="Chromosome A08"/>
</dbReference>
<name>A0ABQ7LRG4_BRACM</name>
<protein>
    <submittedName>
        <fullName evidence="1">Uncharacterized protein</fullName>
    </submittedName>
</protein>
<dbReference type="EMBL" id="JADBGQ010000007">
    <property type="protein sequence ID" value="KAG5389124.1"/>
    <property type="molecule type" value="Genomic_DNA"/>
</dbReference>
<evidence type="ECO:0000313" key="1">
    <source>
        <dbReference type="EMBL" id="KAG5389124.1"/>
    </source>
</evidence>
<accession>A0ABQ7LRG4</accession>